<evidence type="ECO:0000256" key="12">
    <source>
        <dbReference type="ARBA" id="ARBA00023136"/>
    </source>
</evidence>
<keyword evidence="5" id="KW-0812">Transmembrane</keyword>
<evidence type="ECO:0000256" key="3">
    <source>
        <dbReference type="ARBA" id="ARBA00009183"/>
    </source>
</evidence>
<dbReference type="GO" id="GO:0034899">
    <property type="term" value="F:trimethylamine monooxygenase activity"/>
    <property type="evidence" value="ECO:0007669"/>
    <property type="project" value="UniProtKB-EC"/>
</dbReference>
<evidence type="ECO:0000256" key="14">
    <source>
        <dbReference type="ARBA" id="ARBA00047338"/>
    </source>
</evidence>
<keyword evidence="10 18" id="KW-0560">Oxidoreductase</keyword>
<dbReference type="STRING" id="6526.A0A2C9LHU2"/>
<evidence type="ECO:0000256" key="10">
    <source>
        <dbReference type="ARBA" id="ARBA00023002"/>
    </source>
</evidence>
<evidence type="ECO:0000256" key="18">
    <source>
        <dbReference type="PIRNR" id="PIRNR000332"/>
    </source>
</evidence>
<evidence type="ECO:0000256" key="8">
    <source>
        <dbReference type="ARBA" id="ARBA00022857"/>
    </source>
</evidence>
<evidence type="ECO:0000256" key="5">
    <source>
        <dbReference type="ARBA" id="ARBA00022692"/>
    </source>
</evidence>
<evidence type="ECO:0000256" key="1">
    <source>
        <dbReference type="ARBA" id="ARBA00001974"/>
    </source>
</evidence>
<evidence type="ECO:0000256" key="2">
    <source>
        <dbReference type="ARBA" id="ARBA00004389"/>
    </source>
</evidence>
<sequence>MEKRVAVIGAGSSGITAVKNLVEAGFNQVVCYERRDVIGGLWFYKETAARWNDEACVNRSTVVNTSKEFLAYSDFPMPDYFANFCHNSDVEEYLKKYCKHFGIEKYIKLNTEVLSLKKHRSYESTGKWEIQIKDHFTGNESLEDFDFVIVANGHHGEPILPKFPGLENFQGVTMHSRDYKDVRSTSGSRAVIVGIGNSAGDISVELGKCMKVFLSTRSGAWFHFRLHPSGLPWDYYYHNRLGYFLRQILPRSYRNSKVKDKLKKRFPHDLFHLTPDFEPDDANPTLVDDLTDKIASGRVVIKPNIKLFTKKGVIFEDGTFEDNIDLVVFATGYNIVYPFIDKELLNVQDNKVSMYLLMWLPELTKNTLAFLGLCQPIGSMFPIAEMQSRFIAKVFKGEIVLPSKDDMCKEICARNKWQSSIYHDSPRNTIRVPWLPYLDQLAKAVGCKPNMYKLLVTEPRLFWRLLTGPGVSYQYRLEGPNAWPGARHAIFTVMDRIKKPFATRPLVQRNASWGKQFVLMTMSFVVFAAATFFASEDSKWYLKCF</sequence>
<dbReference type="GO" id="GO:0004499">
    <property type="term" value="F:N,N-dimethylaniline monooxygenase activity"/>
    <property type="evidence" value="ECO:0007669"/>
    <property type="project" value="UniProtKB-UniRule"/>
</dbReference>
<evidence type="ECO:0000256" key="16">
    <source>
        <dbReference type="ARBA" id="ARBA00048088"/>
    </source>
</evidence>
<evidence type="ECO:0000313" key="20">
    <source>
        <dbReference type="EnsemblMetazoa" id="BGLB031170-PA"/>
    </source>
</evidence>
<keyword evidence="11 18" id="KW-0503">Monooxygenase</keyword>
<evidence type="ECO:0000256" key="7">
    <source>
        <dbReference type="ARBA" id="ARBA00022827"/>
    </source>
</evidence>
<dbReference type="VEuPathDB" id="VectorBase:BGLAX_028316"/>
<comment type="similarity">
    <text evidence="3 18 19">Belongs to the FMO family.</text>
</comment>
<dbReference type="EnsemblMetazoa" id="BGLB031170-RA">
    <property type="protein sequence ID" value="BGLB031170-PA"/>
    <property type="gene ID" value="BGLB031170"/>
</dbReference>
<dbReference type="Pfam" id="PF00743">
    <property type="entry name" value="FMO-like"/>
    <property type="match status" value="1"/>
</dbReference>
<comment type="catalytic activity">
    <reaction evidence="17">
        <text>N,N-dimethylaniline + NADPH + O2 + H(+) = N,N-dimethylaniline N-oxide + NADP(+) + H2O</text>
        <dbReference type="Rhea" id="RHEA:24468"/>
        <dbReference type="ChEBI" id="CHEBI:15377"/>
        <dbReference type="ChEBI" id="CHEBI:15378"/>
        <dbReference type="ChEBI" id="CHEBI:15379"/>
        <dbReference type="ChEBI" id="CHEBI:16269"/>
        <dbReference type="ChEBI" id="CHEBI:17735"/>
        <dbReference type="ChEBI" id="CHEBI:57783"/>
        <dbReference type="ChEBI" id="CHEBI:58349"/>
        <dbReference type="EC" id="1.14.13.8"/>
    </reaction>
    <physiologicalReaction direction="left-to-right" evidence="17">
        <dbReference type="Rhea" id="RHEA:24469"/>
    </physiologicalReaction>
</comment>
<dbReference type="InterPro" id="IPR020946">
    <property type="entry name" value="Flavin_mOase-like"/>
</dbReference>
<evidence type="ECO:0000313" key="21">
    <source>
        <dbReference type="Proteomes" id="UP000076420"/>
    </source>
</evidence>
<dbReference type="FunFam" id="3.50.50.60:FF:000159">
    <property type="entry name" value="Dimethylaniline monooxygenase [N-oxide-forming]"/>
    <property type="match status" value="1"/>
</dbReference>
<keyword evidence="7 18" id="KW-0274">FAD</keyword>
<dbReference type="Gene3D" id="3.50.50.60">
    <property type="entry name" value="FAD/NAD(P)-binding domain"/>
    <property type="match status" value="2"/>
</dbReference>
<dbReference type="OrthoDB" id="66881at2759"/>
<evidence type="ECO:0000256" key="15">
    <source>
        <dbReference type="ARBA" id="ARBA00048041"/>
    </source>
</evidence>
<keyword evidence="8 18" id="KW-0521">NADP</keyword>
<dbReference type="AlphaFoldDB" id="A0A2C9LHU2"/>
<evidence type="ECO:0000256" key="9">
    <source>
        <dbReference type="ARBA" id="ARBA00022989"/>
    </source>
</evidence>
<keyword evidence="12 18" id="KW-0472">Membrane</keyword>
<dbReference type="GO" id="GO:0005789">
    <property type="term" value="C:endoplasmic reticulum membrane"/>
    <property type="evidence" value="ECO:0007669"/>
    <property type="project" value="UniProtKB-SubCell"/>
</dbReference>
<comment type="catalytic activity">
    <reaction evidence="16">
        <text>trimethylamine + NADPH + O2 = trimethylamine N-oxide + NADP(+) + H2O</text>
        <dbReference type="Rhea" id="RHEA:31979"/>
        <dbReference type="ChEBI" id="CHEBI:15377"/>
        <dbReference type="ChEBI" id="CHEBI:15379"/>
        <dbReference type="ChEBI" id="CHEBI:15724"/>
        <dbReference type="ChEBI" id="CHEBI:57783"/>
        <dbReference type="ChEBI" id="CHEBI:58349"/>
        <dbReference type="ChEBI" id="CHEBI:58389"/>
        <dbReference type="EC" id="1.14.13.148"/>
    </reaction>
    <physiologicalReaction direction="left-to-right" evidence="16">
        <dbReference type="Rhea" id="RHEA:31980"/>
    </physiologicalReaction>
</comment>
<evidence type="ECO:0000256" key="11">
    <source>
        <dbReference type="ARBA" id="ARBA00023033"/>
    </source>
</evidence>
<dbReference type="PIRSF" id="PIRSF000332">
    <property type="entry name" value="FMO"/>
    <property type="match status" value="1"/>
</dbReference>
<dbReference type="SUPFAM" id="SSF51905">
    <property type="entry name" value="FAD/NAD(P)-binding domain"/>
    <property type="match status" value="2"/>
</dbReference>
<evidence type="ECO:0000256" key="6">
    <source>
        <dbReference type="ARBA" id="ARBA00022824"/>
    </source>
</evidence>
<dbReference type="PRINTS" id="PR01121">
    <property type="entry name" value="FMOXYGENASE1"/>
</dbReference>
<dbReference type="GO" id="GO:0050660">
    <property type="term" value="F:flavin adenine dinucleotide binding"/>
    <property type="evidence" value="ECO:0007669"/>
    <property type="project" value="InterPro"/>
</dbReference>
<evidence type="ECO:0000256" key="17">
    <source>
        <dbReference type="ARBA" id="ARBA00049443"/>
    </source>
</evidence>
<dbReference type="InterPro" id="IPR000960">
    <property type="entry name" value="Flavin_mOase"/>
</dbReference>
<dbReference type="PRINTS" id="PR00370">
    <property type="entry name" value="FMOXYGENASE"/>
</dbReference>
<name>A0A2C9LHU2_BIOGL</name>
<reference evidence="20" key="1">
    <citation type="submission" date="2020-05" db="UniProtKB">
        <authorList>
            <consortium name="EnsemblMetazoa"/>
        </authorList>
    </citation>
    <scope>IDENTIFICATION</scope>
    <source>
        <strain evidence="20">BB02</strain>
    </source>
</reference>
<evidence type="ECO:0000256" key="13">
    <source>
        <dbReference type="ARBA" id="ARBA00045957"/>
    </source>
</evidence>
<dbReference type="KEGG" id="bgt:106068006"/>
<comment type="cofactor">
    <cofactor evidence="1 18 19">
        <name>FAD</name>
        <dbReference type="ChEBI" id="CHEBI:57692"/>
    </cofactor>
</comment>
<dbReference type="EC" id="1.-.-.-" evidence="19"/>
<comment type="catalytic activity">
    <reaction evidence="14">
        <text>hypotaurine + NADH + O2 + H(+) = taurine + NAD(+) + H2O</text>
        <dbReference type="Rhea" id="RHEA:74111"/>
        <dbReference type="ChEBI" id="CHEBI:15377"/>
        <dbReference type="ChEBI" id="CHEBI:15378"/>
        <dbReference type="ChEBI" id="CHEBI:15379"/>
        <dbReference type="ChEBI" id="CHEBI:57540"/>
        <dbReference type="ChEBI" id="CHEBI:57853"/>
        <dbReference type="ChEBI" id="CHEBI:57945"/>
        <dbReference type="ChEBI" id="CHEBI:507393"/>
        <dbReference type="EC" id="1.14.13.8"/>
    </reaction>
    <physiologicalReaction direction="left-to-right" evidence="14">
        <dbReference type="Rhea" id="RHEA:74112"/>
    </physiologicalReaction>
</comment>
<comment type="function">
    <text evidence="13">Broad spectrum monooxygenase that catalyzes the oxygenation of a wide variety of nitrogen- and sulfur-containing compounds including xenobiotics. Catalyzes the S-oxygenation of hypotaurine to produce taurine, an organic osmolyte involved in cell volume regulation as well as a variety of cytoprotective and developmental processes. In vitro, catalyzes the N-oxygenation of trimethylamine (TMA) to produce trimethylamine N-oxide (TMAO) and could therefore participate to the detoxification of this compound that is generated by the action of gut microbiota from dietary precursors such as choline, choline containing compounds, betaine or L-carnitine.</text>
</comment>
<dbReference type="InterPro" id="IPR050346">
    <property type="entry name" value="FMO-like"/>
</dbReference>
<keyword evidence="9" id="KW-1133">Transmembrane helix</keyword>
<dbReference type="GO" id="GO:0050661">
    <property type="term" value="F:NADP binding"/>
    <property type="evidence" value="ECO:0007669"/>
    <property type="project" value="InterPro"/>
</dbReference>
<gene>
    <name evidence="20" type="primary">106068006</name>
</gene>
<evidence type="ECO:0000256" key="19">
    <source>
        <dbReference type="RuleBase" id="RU361177"/>
    </source>
</evidence>
<comment type="catalytic activity">
    <reaction evidence="15">
        <text>hypotaurine + NADPH + O2 + H(+) = taurine + NADP(+) + H2O</text>
        <dbReference type="Rhea" id="RHEA:69819"/>
        <dbReference type="ChEBI" id="CHEBI:15377"/>
        <dbReference type="ChEBI" id="CHEBI:15378"/>
        <dbReference type="ChEBI" id="CHEBI:15379"/>
        <dbReference type="ChEBI" id="CHEBI:57783"/>
        <dbReference type="ChEBI" id="CHEBI:57853"/>
        <dbReference type="ChEBI" id="CHEBI:58349"/>
        <dbReference type="ChEBI" id="CHEBI:507393"/>
        <dbReference type="EC" id="1.14.13.8"/>
    </reaction>
    <physiologicalReaction direction="left-to-right" evidence="15">
        <dbReference type="Rhea" id="RHEA:69820"/>
    </physiologicalReaction>
</comment>
<dbReference type="InterPro" id="IPR002253">
    <property type="entry name" value="Flavin_mOase_1"/>
</dbReference>
<keyword evidence="4 18" id="KW-0285">Flavoprotein</keyword>
<dbReference type="Proteomes" id="UP000076420">
    <property type="component" value="Unassembled WGS sequence"/>
</dbReference>
<protein>
    <recommendedName>
        <fullName evidence="19">Flavin-containing monooxygenase</fullName>
        <ecNumber evidence="19">1.-.-.-</ecNumber>
    </recommendedName>
</protein>
<evidence type="ECO:0000256" key="4">
    <source>
        <dbReference type="ARBA" id="ARBA00022630"/>
    </source>
</evidence>
<accession>A0A2C9LHU2</accession>
<proteinExistence type="inferred from homology"/>
<keyword evidence="6 18" id="KW-0256">Endoplasmic reticulum</keyword>
<dbReference type="VEuPathDB" id="VectorBase:BGLB031170"/>
<dbReference type="InterPro" id="IPR036188">
    <property type="entry name" value="FAD/NAD-bd_sf"/>
</dbReference>
<organism evidence="20 21">
    <name type="scientific">Biomphalaria glabrata</name>
    <name type="common">Bloodfluke planorb</name>
    <name type="synonym">Freshwater snail</name>
    <dbReference type="NCBI Taxonomy" id="6526"/>
    <lineage>
        <taxon>Eukaryota</taxon>
        <taxon>Metazoa</taxon>
        <taxon>Spiralia</taxon>
        <taxon>Lophotrochozoa</taxon>
        <taxon>Mollusca</taxon>
        <taxon>Gastropoda</taxon>
        <taxon>Heterobranchia</taxon>
        <taxon>Euthyneura</taxon>
        <taxon>Panpulmonata</taxon>
        <taxon>Hygrophila</taxon>
        <taxon>Lymnaeoidea</taxon>
        <taxon>Planorbidae</taxon>
        <taxon>Biomphalaria</taxon>
    </lineage>
</organism>
<dbReference type="GO" id="GO:0047822">
    <property type="term" value="F:hypotaurine monooxygenase activity"/>
    <property type="evidence" value="ECO:0007669"/>
    <property type="project" value="RHEA"/>
</dbReference>
<comment type="subcellular location">
    <subcellularLocation>
        <location evidence="2">Endoplasmic reticulum membrane</location>
        <topology evidence="2">Single-pass membrane protein</topology>
    </subcellularLocation>
</comment>
<dbReference type="PANTHER" id="PTHR23023">
    <property type="entry name" value="DIMETHYLANILINE MONOOXYGENASE"/>
    <property type="match status" value="1"/>
</dbReference>